<dbReference type="Gene3D" id="3.40.33.10">
    <property type="entry name" value="CAP"/>
    <property type="match status" value="1"/>
</dbReference>
<dbReference type="OMA" id="IGYFWIG"/>
<dbReference type="SMART" id="SM00198">
    <property type="entry name" value="SCP"/>
    <property type="match status" value="1"/>
</dbReference>
<dbReference type="PRINTS" id="PR00838">
    <property type="entry name" value="V5ALLERGEN"/>
</dbReference>
<evidence type="ECO:0000313" key="9">
    <source>
        <dbReference type="Proteomes" id="UP000594454"/>
    </source>
</evidence>
<comment type="similarity">
    <text evidence="2">Belongs to the CRISP family.</text>
</comment>
<sequence>MDRRSEVLLRVISIIVCGLGVVRCDSFYCDPELCRFWNGTDYNYEDHIACGNNGSLSEDCPEGATMVNMSQRRINLLLDLHNAARNRIALGKIEDYLPAESMPILKWDRELEYIASLNVKTCKFAHDGCRNTYKYPYSGQNIAISTQNPPFHSNSKRMKKAVARWFYEYVDANQTFIDEFSGHPEGKQIGHFAMMVADRAKRVGCAAIRYWLGEKGLAFLMTCNYDFTPIYTEPIYKTGEPASKCSKTSEKFTGLCEWDEDYDTSEESNEIFGNEIDSVPSLL</sequence>
<protein>
    <recommendedName>
        <fullName evidence="5">Venom allergen-1</fullName>
    </recommendedName>
</protein>
<evidence type="ECO:0000259" key="7">
    <source>
        <dbReference type="SMART" id="SM00198"/>
    </source>
</evidence>
<evidence type="ECO:0000256" key="1">
    <source>
        <dbReference type="ARBA" id="ARBA00004613"/>
    </source>
</evidence>
<dbReference type="InterPro" id="IPR035940">
    <property type="entry name" value="CAP_sf"/>
</dbReference>
<dbReference type="OrthoDB" id="414826at2759"/>
<dbReference type="FunFam" id="3.40.33.10:FF:000007">
    <property type="entry name" value="Venom allergen"/>
    <property type="match status" value="1"/>
</dbReference>
<dbReference type="AlphaFoldDB" id="A0A7R8UZL3"/>
<feature type="domain" description="SCP" evidence="7">
    <location>
        <begin position="72"/>
        <end position="234"/>
    </location>
</feature>
<organism evidence="8 9">
    <name type="scientific">Hermetia illucens</name>
    <name type="common">Black soldier fly</name>
    <dbReference type="NCBI Taxonomy" id="343691"/>
    <lineage>
        <taxon>Eukaryota</taxon>
        <taxon>Metazoa</taxon>
        <taxon>Ecdysozoa</taxon>
        <taxon>Arthropoda</taxon>
        <taxon>Hexapoda</taxon>
        <taxon>Insecta</taxon>
        <taxon>Pterygota</taxon>
        <taxon>Neoptera</taxon>
        <taxon>Endopterygota</taxon>
        <taxon>Diptera</taxon>
        <taxon>Brachycera</taxon>
        <taxon>Stratiomyomorpha</taxon>
        <taxon>Stratiomyidae</taxon>
        <taxon>Hermetiinae</taxon>
        <taxon>Hermetia</taxon>
    </lineage>
</organism>
<dbReference type="Proteomes" id="UP000594454">
    <property type="component" value="Chromosome 5"/>
</dbReference>
<gene>
    <name evidence="8" type="ORF">HERILL_LOCUS12584</name>
</gene>
<evidence type="ECO:0000256" key="3">
    <source>
        <dbReference type="ARBA" id="ARBA00022525"/>
    </source>
</evidence>
<evidence type="ECO:0000256" key="5">
    <source>
        <dbReference type="ARBA" id="ARBA00068306"/>
    </source>
</evidence>
<keyword evidence="9" id="KW-1185">Reference proteome</keyword>
<name>A0A7R8UZL3_HERIL</name>
<dbReference type="FunCoup" id="A0A7R8UZL3">
    <property type="interactions" value="21"/>
</dbReference>
<dbReference type="InterPro" id="IPR034763">
    <property type="entry name" value="P14a_insect"/>
</dbReference>
<keyword evidence="3" id="KW-0964">Secreted</keyword>
<reference evidence="8 9" key="1">
    <citation type="submission" date="2020-11" db="EMBL/GenBank/DDBJ databases">
        <authorList>
            <person name="Wallbank WR R."/>
            <person name="Pardo Diaz C."/>
            <person name="Kozak K."/>
            <person name="Martin S."/>
            <person name="Jiggins C."/>
            <person name="Moest M."/>
            <person name="Warren A I."/>
            <person name="Generalovic N T."/>
            <person name="Byers J.R.P. K."/>
            <person name="Montejo-Kovacevich G."/>
            <person name="Yen C E."/>
        </authorList>
    </citation>
    <scope>NUCLEOTIDE SEQUENCE [LARGE SCALE GENOMIC DNA]</scope>
</reference>
<dbReference type="Pfam" id="PF00188">
    <property type="entry name" value="CAP"/>
    <property type="match status" value="1"/>
</dbReference>
<dbReference type="PANTHER" id="PTHR10334">
    <property type="entry name" value="CYSTEINE-RICH SECRETORY PROTEIN-RELATED"/>
    <property type="match status" value="1"/>
</dbReference>
<comment type="subcellular location">
    <subcellularLocation>
        <location evidence="1">Secreted</location>
    </subcellularLocation>
</comment>
<dbReference type="InterPro" id="IPR002413">
    <property type="entry name" value="V5_allergen-like"/>
</dbReference>
<dbReference type="InterPro" id="IPR001283">
    <property type="entry name" value="CRISP-related"/>
</dbReference>
<dbReference type="CDD" id="cd05380">
    <property type="entry name" value="CAP_euk"/>
    <property type="match status" value="1"/>
</dbReference>
<dbReference type="InterPro" id="IPR014044">
    <property type="entry name" value="CAP_dom"/>
</dbReference>
<keyword evidence="4 6" id="KW-0732">Signal</keyword>
<feature type="chain" id="PRO_5031352062" description="Venom allergen-1" evidence="6">
    <location>
        <begin position="25"/>
        <end position="283"/>
    </location>
</feature>
<feature type="signal peptide" evidence="6">
    <location>
        <begin position="1"/>
        <end position="24"/>
    </location>
</feature>
<dbReference type="SUPFAM" id="SSF55797">
    <property type="entry name" value="PR-1-like"/>
    <property type="match status" value="1"/>
</dbReference>
<proteinExistence type="inferred from homology"/>
<dbReference type="GO" id="GO:0005576">
    <property type="term" value="C:extracellular region"/>
    <property type="evidence" value="ECO:0007669"/>
    <property type="project" value="UniProtKB-SubCell"/>
</dbReference>
<evidence type="ECO:0000313" key="8">
    <source>
        <dbReference type="EMBL" id="CAD7090075.1"/>
    </source>
</evidence>
<dbReference type="EMBL" id="LR899013">
    <property type="protein sequence ID" value="CAD7090075.1"/>
    <property type="molecule type" value="Genomic_DNA"/>
</dbReference>
<dbReference type="PIRSF" id="PIRSF038921">
    <property type="entry name" value="P14a"/>
    <property type="match status" value="1"/>
</dbReference>
<accession>A0A7R8UZL3</accession>
<evidence type="ECO:0000256" key="2">
    <source>
        <dbReference type="ARBA" id="ARBA00009923"/>
    </source>
</evidence>
<dbReference type="InParanoid" id="A0A7R8UZL3"/>
<evidence type="ECO:0000256" key="6">
    <source>
        <dbReference type="SAM" id="SignalP"/>
    </source>
</evidence>
<evidence type="ECO:0000256" key="4">
    <source>
        <dbReference type="ARBA" id="ARBA00022729"/>
    </source>
</evidence>